<keyword evidence="2" id="KW-1185">Reference proteome</keyword>
<protein>
    <submittedName>
        <fullName evidence="1">Uncharacterized protein</fullName>
    </submittedName>
</protein>
<proteinExistence type="predicted"/>
<evidence type="ECO:0000313" key="2">
    <source>
        <dbReference type="Proteomes" id="UP001062846"/>
    </source>
</evidence>
<gene>
    <name evidence="1" type="ORF">RHMOL_Rhmol05G0109200</name>
</gene>
<name>A0ACC0NNX2_RHOML</name>
<sequence length="101" mass="11235">MVDGAIASFRHALAFLNQVPLGIMLELILSMDVSESIFRVPKVQLPYWCGHEASILETALILGTANAKKGGHKVTYNFVMRSTFTSVVPVQRLSHQFRTEC</sequence>
<reference evidence="1" key="1">
    <citation type="submission" date="2022-02" db="EMBL/GenBank/DDBJ databases">
        <title>Plant Genome Project.</title>
        <authorList>
            <person name="Zhang R.-G."/>
        </authorList>
    </citation>
    <scope>NUCLEOTIDE SEQUENCE</scope>
    <source>
        <strain evidence="1">AT1</strain>
    </source>
</reference>
<organism evidence="1 2">
    <name type="scientific">Rhododendron molle</name>
    <name type="common">Chinese azalea</name>
    <name type="synonym">Azalea mollis</name>
    <dbReference type="NCBI Taxonomy" id="49168"/>
    <lineage>
        <taxon>Eukaryota</taxon>
        <taxon>Viridiplantae</taxon>
        <taxon>Streptophyta</taxon>
        <taxon>Embryophyta</taxon>
        <taxon>Tracheophyta</taxon>
        <taxon>Spermatophyta</taxon>
        <taxon>Magnoliopsida</taxon>
        <taxon>eudicotyledons</taxon>
        <taxon>Gunneridae</taxon>
        <taxon>Pentapetalae</taxon>
        <taxon>asterids</taxon>
        <taxon>Ericales</taxon>
        <taxon>Ericaceae</taxon>
        <taxon>Ericoideae</taxon>
        <taxon>Rhodoreae</taxon>
        <taxon>Rhododendron</taxon>
    </lineage>
</organism>
<evidence type="ECO:0000313" key="1">
    <source>
        <dbReference type="EMBL" id="KAI8554584.1"/>
    </source>
</evidence>
<accession>A0ACC0NNX2</accession>
<dbReference type="Proteomes" id="UP001062846">
    <property type="component" value="Chromosome 5"/>
</dbReference>
<comment type="caution">
    <text evidence="1">The sequence shown here is derived from an EMBL/GenBank/DDBJ whole genome shotgun (WGS) entry which is preliminary data.</text>
</comment>
<dbReference type="EMBL" id="CM046392">
    <property type="protein sequence ID" value="KAI8554584.1"/>
    <property type="molecule type" value="Genomic_DNA"/>
</dbReference>